<gene>
    <name evidence="1" type="primary">g10654</name>
    <name evidence="1" type="ORF">NpPPO83_00010654</name>
</gene>
<organism evidence="1 2">
    <name type="scientific">Neofusicoccum parvum</name>
    <dbReference type="NCBI Taxonomy" id="310453"/>
    <lineage>
        <taxon>Eukaryota</taxon>
        <taxon>Fungi</taxon>
        <taxon>Dikarya</taxon>
        <taxon>Ascomycota</taxon>
        <taxon>Pezizomycotina</taxon>
        <taxon>Dothideomycetes</taxon>
        <taxon>Dothideomycetes incertae sedis</taxon>
        <taxon>Botryosphaeriales</taxon>
        <taxon>Botryosphaeriaceae</taxon>
        <taxon>Neofusicoccum</taxon>
    </lineage>
</organism>
<evidence type="ECO:0000313" key="2">
    <source>
        <dbReference type="Proteomes" id="UP001165186"/>
    </source>
</evidence>
<keyword evidence="2" id="KW-1185">Reference proteome</keyword>
<evidence type="ECO:0000313" key="1">
    <source>
        <dbReference type="EMBL" id="GME36303.1"/>
    </source>
</evidence>
<dbReference type="Proteomes" id="UP001165186">
    <property type="component" value="Unassembled WGS sequence"/>
</dbReference>
<reference evidence="1" key="1">
    <citation type="submission" date="2024-09" db="EMBL/GenBank/DDBJ databases">
        <title>Draft Genome Sequences of Neofusicoccum parvum.</title>
        <authorList>
            <person name="Ashida A."/>
            <person name="Camagna M."/>
            <person name="Tanaka A."/>
            <person name="Takemoto D."/>
        </authorList>
    </citation>
    <scope>NUCLEOTIDE SEQUENCE</scope>
    <source>
        <strain evidence="1">PPO83</strain>
    </source>
</reference>
<comment type="caution">
    <text evidence="1">The sequence shown here is derived from an EMBL/GenBank/DDBJ whole genome shotgun (WGS) entry which is preliminary data.</text>
</comment>
<sequence>MASSILEETKDMYYIAWEGTDANGVPYQPTWETKDNVGEALVREWEQLNSQQDAQTQGKAADGPAANKKPAENQPAVNKPAENKTPAKDKVVGGKGSSQDIADEYYPVVGVVRERRHHYLISWVPDAQTGQPFPKSWEPKCNVTKAVARDWNKEKKERRQEKKQKKRQQEAQRRSQFVPPFDPSSLRVPAYTVADLRFVVRSETHQRTSAQPGPSNSEPDLNVPDQYNPESDNNPSGNEDVMEGVVYNDGKPATPGADPPTAADNEEDEMDVVLNEENAVPKSPMNPVVSEENAAAESFKTPVLNEENPAPEPPKNQAGGEEAVDTVMFDDGNPYPESRKNPAGIEEDVVDVVVSDKEKPATPVTTTPAAADDEEEEVDLVIHNDDKPVSQPHKNPAGVKEEASVTVIPGDGKPATPDPNPPATAGHEKEVVWIVIPDDDGPAPQPHENPAGVREGVCVIPGDGKPATPVTNPPADGKDKVAPIVIPDDD</sequence>
<name>A0ACB5SDM3_9PEZI</name>
<dbReference type="EMBL" id="BSXG01000290">
    <property type="protein sequence ID" value="GME36303.1"/>
    <property type="molecule type" value="Genomic_DNA"/>
</dbReference>
<accession>A0ACB5SDM3</accession>
<proteinExistence type="predicted"/>
<protein>
    <submittedName>
        <fullName evidence="1">DNA polymerase epsilon catalytic subunit, partial</fullName>
    </submittedName>
</protein>